<dbReference type="GO" id="GO:0032259">
    <property type="term" value="P:methylation"/>
    <property type="evidence" value="ECO:0007669"/>
    <property type="project" value="UniProtKB-KW"/>
</dbReference>
<comment type="caution">
    <text evidence="11">The sequence shown here is derived from an EMBL/GenBank/DDBJ whole genome shotgun (WGS) entry which is preliminary data.</text>
</comment>
<dbReference type="InterPro" id="IPR035247">
    <property type="entry name" value="PRMT5_TIM"/>
</dbReference>
<dbReference type="Pfam" id="PF05185">
    <property type="entry name" value="PRMT5"/>
    <property type="match status" value="1"/>
</dbReference>
<feature type="domain" description="PRMT5 TIM barrel" evidence="9">
    <location>
        <begin position="35"/>
        <end position="278"/>
    </location>
</feature>
<sequence length="634" mass="71920">MDSDGTRPKCPRGLLTNDYYDNIETFISAAYETGHDFLATPIVHPKYGDRVNGYKGKQLQEWRARPVYDRDDLILKKAQSQEVTLGLLSKWLKLDSKDADLRVNSEIALRQEIQWACHLGLFAVATPCLPSKGSVANLARVLNHAVSAMSVTQLFVHVKVADVKDLESNRAWKQWNKLRNLTEHNPKIGIILELTFHLPKNEMLLDMWLAEPVKAIIIPAEIFVSNPKGYPVLKKSHQAFVKKLMEKTAPYIALTIPPTQIHPMAVPNSYCEYINFLNNHLSKMDPVEQFAFGYQDFLQNPLQPLMDNLDNSMYATFESDPIKYQEYENAVYHALLDRVKDGSDYESVVMVVGAGRGPLVNCCLRAADRADRKIHVYAVEKNPNAFVTLQNAKAETWHDQVTLVFADMRKWKPERQCDILVSELLGSFGDNELSPECLDGAQKFLKPDGISIPCAYTAYVSPMASSKLYNEVASYKDLTHFETPYVVMFQKTCELAPSKPVWTFEHPNPQVDGEPTDNLHNVRFASVDFQAGPQDMIMHGIAGYFEAQLYKNVMISIHPQTHSPGMFSWFPIFFPIRTPLQVPAHSNVSIQFWRATDEKKVWYEWSASVENDEGDVTADTPIHNVGGRSYWVGL</sequence>
<evidence type="ECO:0000313" key="12">
    <source>
        <dbReference type="Proteomes" id="UP000242180"/>
    </source>
</evidence>
<dbReference type="InterPro" id="IPR035075">
    <property type="entry name" value="PRMT5"/>
</dbReference>
<evidence type="ECO:0000259" key="8">
    <source>
        <dbReference type="Pfam" id="PF05185"/>
    </source>
</evidence>
<evidence type="ECO:0000256" key="7">
    <source>
        <dbReference type="PIRSR" id="PIRSR015894-3"/>
    </source>
</evidence>
<dbReference type="AlphaFoldDB" id="A0A1X2HMR4"/>
<evidence type="ECO:0000259" key="9">
    <source>
        <dbReference type="Pfam" id="PF17285"/>
    </source>
</evidence>
<evidence type="ECO:0000256" key="1">
    <source>
        <dbReference type="ARBA" id="ARBA00022603"/>
    </source>
</evidence>
<dbReference type="PROSITE" id="PS51678">
    <property type="entry name" value="SAM_MT_PRMT"/>
    <property type="match status" value="1"/>
</dbReference>
<dbReference type="GO" id="GO:0016274">
    <property type="term" value="F:protein-arginine N-methyltransferase activity"/>
    <property type="evidence" value="ECO:0007669"/>
    <property type="project" value="InterPro"/>
</dbReference>
<dbReference type="EMBL" id="MCGN01000002">
    <property type="protein sequence ID" value="ORZ00647.1"/>
    <property type="molecule type" value="Genomic_DNA"/>
</dbReference>
<dbReference type="Gene3D" id="3.40.50.150">
    <property type="entry name" value="Vaccinia Virus protein VP39"/>
    <property type="match status" value="1"/>
</dbReference>
<dbReference type="Gene3D" id="2.70.160.11">
    <property type="entry name" value="Hnrnp arginine n-methyltransferase1"/>
    <property type="match status" value="1"/>
</dbReference>
<dbReference type="InterPro" id="IPR029063">
    <property type="entry name" value="SAM-dependent_MTases_sf"/>
</dbReference>
<proteinExistence type="inferred from homology"/>
<dbReference type="CDD" id="cd02440">
    <property type="entry name" value="AdoMet_MTases"/>
    <property type="match status" value="1"/>
</dbReference>
<dbReference type="PIRSF" id="PIRSF015894">
    <property type="entry name" value="Skb1_MeTrfase"/>
    <property type="match status" value="1"/>
</dbReference>
<evidence type="ECO:0000259" key="10">
    <source>
        <dbReference type="Pfam" id="PF17286"/>
    </source>
</evidence>
<dbReference type="InterPro" id="IPR007857">
    <property type="entry name" value="Arg_MeTrfase_PRMT5"/>
</dbReference>
<feature type="domain" description="PRMT5 arginine-N-methyltransferase" evidence="8">
    <location>
        <begin position="288"/>
        <end position="452"/>
    </location>
</feature>
<keyword evidence="3 4" id="KW-0949">S-adenosyl-L-methionine</keyword>
<evidence type="ECO:0000256" key="6">
    <source>
        <dbReference type="PIRSR" id="PIRSR015894-2"/>
    </source>
</evidence>
<dbReference type="GO" id="GO:0071521">
    <property type="term" value="C:Cdc42 GTPase complex"/>
    <property type="evidence" value="ECO:0007669"/>
    <property type="project" value="EnsemblFungi"/>
</dbReference>
<dbReference type="GO" id="GO:0051286">
    <property type="term" value="C:cell tip"/>
    <property type="evidence" value="ECO:0007669"/>
    <property type="project" value="EnsemblFungi"/>
</dbReference>
<evidence type="ECO:0000256" key="2">
    <source>
        <dbReference type="ARBA" id="ARBA00022679"/>
    </source>
</evidence>
<gene>
    <name evidence="11" type="ORF">BCR43DRAFT_485579</name>
</gene>
<organism evidence="11 12">
    <name type="scientific">Syncephalastrum racemosum</name>
    <name type="common">Filamentous fungus</name>
    <dbReference type="NCBI Taxonomy" id="13706"/>
    <lineage>
        <taxon>Eukaryota</taxon>
        <taxon>Fungi</taxon>
        <taxon>Fungi incertae sedis</taxon>
        <taxon>Mucoromycota</taxon>
        <taxon>Mucoromycotina</taxon>
        <taxon>Mucoromycetes</taxon>
        <taxon>Mucorales</taxon>
        <taxon>Syncephalastraceae</taxon>
        <taxon>Syncephalastrum</taxon>
    </lineage>
</organism>
<dbReference type="Pfam" id="PF17286">
    <property type="entry name" value="PRMT5_C"/>
    <property type="match status" value="1"/>
</dbReference>
<feature type="domain" description="PRMT5 oligomerisation" evidence="10">
    <location>
        <begin position="456"/>
        <end position="632"/>
    </location>
</feature>
<dbReference type="SUPFAM" id="SSF53335">
    <property type="entry name" value="S-adenosyl-L-methionine-dependent methyltransferases"/>
    <property type="match status" value="1"/>
</dbReference>
<dbReference type="GO" id="GO:0005829">
    <property type="term" value="C:cytosol"/>
    <property type="evidence" value="ECO:0007669"/>
    <property type="project" value="TreeGrafter"/>
</dbReference>
<dbReference type="InterPro" id="IPR035248">
    <property type="entry name" value="PRMT5_C"/>
</dbReference>
<feature type="binding site" evidence="6">
    <location>
        <begin position="323"/>
        <end position="324"/>
    </location>
    <ligand>
        <name>S-adenosyl-L-methionine</name>
        <dbReference type="ChEBI" id="CHEBI:59789"/>
    </ligand>
</feature>
<dbReference type="Proteomes" id="UP000242180">
    <property type="component" value="Unassembled WGS sequence"/>
</dbReference>
<dbReference type="FunCoup" id="A0A1X2HMR4">
    <property type="interactions" value="894"/>
</dbReference>
<dbReference type="STRING" id="13706.A0A1X2HMR4"/>
<dbReference type="GO" id="GO:2000100">
    <property type="term" value="P:regulation of establishment or maintenance of bipolar cell polarity regulating cell shape"/>
    <property type="evidence" value="ECO:0007669"/>
    <property type="project" value="EnsemblFungi"/>
</dbReference>
<evidence type="ECO:0000256" key="3">
    <source>
        <dbReference type="ARBA" id="ARBA00022691"/>
    </source>
</evidence>
<name>A0A1X2HMR4_SYNRA</name>
<dbReference type="OMA" id="IKYAWYE"/>
<feature type="binding site" evidence="6">
    <location>
        <begin position="407"/>
        <end position="408"/>
    </location>
    <ligand>
        <name>S-adenosyl-L-methionine</name>
        <dbReference type="ChEBI" id="CHEBI:59789"/>
    </ligand>
</feature>
<dbReference type="GO" id="GO:1903359">
    <property type="term" value="P:lateral cortical node assembly"/>
    <property type="evidence" value="ECO:0007669"/>
    <property type="project" value="EnsemblFungi"/>
</dbReference>
<dbReference type="GO" id="GO:1903360">
    <property type="term" value="P:protein localization to lateral cortical node"/>
    <property type="evidence" value="ECO:0007669"/>
    <property type="project" value="EnsemblFungi"/>
</dbReference>
<feature type="active site" description="Proton donor/acceptor" evidence="5">
    <location>
        <position position="423"/>
    </location>
</feature>
<dbReference type="OrthoDB" id="1368803at2759"/>
<dbReference type="Gene3D" id="3.20.20.150">
    <property type="entry name" value="Divalent-metal-dependent TIM barrel enzymes"/>
    <property type="match status" value="1"/>
</dbReference>
<feature type="binding site" evidence="6">
    <location>
        <position position="314"/>
    </location>
    <ligand>
        <name>S-adenosyl-L-methionine</name>
        <dbReference type="ChEBI" id="CHEBI:59789"/>
    </ligand>
</feature>
<dbReference type="PANTHER" id="PTHR10738">
    <property type="entry name" value="PROTEIN ARGININE N-METHYLTRANSFERASE 5"/>
    <property type="match status" value="1"/>
</dbReference>
<dbReference type="InterPro" id="IPR025799">
    <property type="entry name" value="Arg_MeTrfase"/>
</dbReference>
<accession>A0A1X2HMR4</accession>
<reference evidence="11 12" key="1">
    <citation type="submission" date="2016-07" db="EMBL/GenBank/DDBJ databases">
        <title>Pervasive Adenine N6-methylation of Active Genes in Fungi.</title>
        <authorList>
            <consortium name="DOE Joint Genome Institute"/>
            <person name="Mondo S.J."/>
            <person name="Dannebaum R.O."/>
            <person name="Kuo R.C."/>
            <person name="Labutti K."/>
            <person name="Haridas S."/>
            <person name="Kuo A."/>
            <person name="Salamov A."/>
            <person name="Ahrendt S.R."/>
            <person name="Lipzen A."/>
            <person name="Sullivan W."/>
            <person name="Andreopoulos W.B."/>
            <person name="Clum A."/>
            <person name="Lindquist E."/>
            <person name="Daum C."/>
            <person name="Ramamoorthy G.K."/>
            <person name="Gryganskyi A."/>
            <person name="Culley D."/>
            <person name="Magnuson J.K."/>
            <person name="James T.Y."/>
            <person name="O'Malley M.A."/>
            <person name="Stajich J.E."/>
            <person name="Spatafora J.W."/>
            <person name="Visel A."/>
            <person name="Grigoriev I.V."/>
        </authorList>
    </citation>
    <scope>NUCLEOTIDE SEQUENCE [LARGE SCALE GENOMIC DNA]</scope>
    <source>
        <strain evidence="11 12">NRRL 2496</strain>
    </source>
</reference>
<comment type="similarity">
    <text evidence="4">Belongs to the class I-like SAM-binding methyltransferase superfamily.</text>
</comment>
<evidence type="ECO:0000313" key="11">
    <source>
        <dbReference type="EMBL" id="ORZ00647.1"/>
    </source>
</evidence>
<feature type="active site" description="Proton donor/acceptor" evidence="5">
    <location>
        <position position="432"/>
    </location>
</feature>
<dbReference type="GO" id="GO:0006355">
    <property type="term" value="P:regulation of DNA-templated transcription"/>
    <property type="evidence" value="ECO:0007669"/>
    <property type="project" value="TreeGrafter"/>
</dbReference>
<dbReference type="Pfam" id="PF17285">
    <property type="entry name" value="PRMT5_TIM"/>
    <property type="match status" value="1"/>
</dbReference>
<dbReference type="GO" id="GO:0061246">
    <property type="term" value="P:establishment or maintenance of bipolar cell polarity regulating cell shape"/>
    <property type="evidence" value="ECO:0007669"/>
    <property type="project" value="EnsemblFungi"/>
</dbReference>
<keyword evidence="1 4" id="KW-0489">Methyltransferase</keyword>
<keyword evidence="12" id="KW-1185">Reference proteome</keyword>
<dbReference type="InParanoid" id="A0A1X2HMR4"/>
<feature type="site" description="Critical for specifying symmetric addition of methyl groups" evidence="7">
    <location>
        <position position="317"/>
    </location>
</feature>
<dbReference type="GO" id="GO:0071470">
    <property type="term" value="P:cellular response to osmotic stress"/>
    <property type="evidence" value="ECO:0007669"/>
    <property type="project" value="EnsemblFungi"/>
</dbReference>
<evidence type="ECO:0000256" key="5">
    <source>
        <dbReference type="PIRSR" id="PIRSR015894-1"/>
    </source>
</evidence>
<evidence type="ECO:0000256" key="4">
    <source>
        <dbReference type="PIRNR" id="PIRNR015894"/>
    </source>
</evidence>
<protein>
    <recommendedName>
        <fullName evidence="4">Protein arginine N-methyltransferase</fullName>
    </recommendedName>
</protein>
<dbReference type="PANTHER" id="PTHR10738:SF0">
    <property type="entry name" value="PROTEIN ARGININE N-METHYLTRANSFERASE 5"/>
    <property type="match status" value="1"/>
</dbReference>
<dbReference type="GO" id="GO:1990463">
    <property type="term" value="C:lateral cortical node"/>
    <property type="evidence" value="ECO:0007669"/>
    <property type="project" value="EnsemblFungi"/>
</dbReference>
<dbReference type="GO" id="GO:0005634">
    <property type="term" value="C:nucleus"/>
    <property type="evidence" value="ECO:0007669"/>
    <property type="project" value="EnsemblFungi"/>
</dbReference>
<keyword evidence="2 4" id="KW-0808">Transferase</keyword>
<feature type="binding site" evidence="6">
    <location>
        <position position="380"/>
    </location>
    <ligand>
        <name>S-adenosyl-L-methionine</name>
        <dbReference type="ChEBI" id="CHEBI:59789"/>
    </ligand>
</feature>